<accession>A0A2C9JM07</accession>
<dbReference type="InterPro" id="IPR024084">
    <property type="entry name" value="IsoPropMal-DH-like_dom"/>
</dbReference>
<dbReference type="GO" id="GO:0016616">
    <property type="term" value="F:oxidoreductase activity, acting on the CH-OH group of donors, NAD or NADP as acceptor"/>
    <property type="evidence" value="ECO:0007669"/>
    <property type="project" value="InterPro"/>
</dbReference>
<dbReference type="Proteomes" id="UP000076420">
    <property type="component" value="Unassembled WGS sequence"/>
</dbReference>
<evidence type="ECO:0000256" key="2">
    <source>
        <dbReference type="ARBA" id="ARBA00022532"/>
    </source>
</evidence>
<evidence type="ECO:0000256" key="1">
    <source>
        <dbReference type="ARBA" id="ARBA00007769"/>
    </source>
</evidence>
<sequence>FRRELDLFANVVLVRSIPGFQTRHNNLDFIIIREQTEGEYSALEHESVKGVIESLKIVTRKNSMRIAKFAFDYAMRHGRNKVTAVHKANIMKLGDGLFIQCCEEVAKMYPKIKFETMIIDNCCMQMVSNPYQFDVMVMPNLYGDIVDNLAAGLVGGAGVVPGECYSTSVAVFEQGARHSYAEAVGKNIANPTATLLASCNMLKHLHLEYHSKLIEDTVLKVIKGGKITTQDMGGYSSTTDFINAVVHSLP</sequence>
<protein>
    <recommendedName>
        <fullName evidence="3">Isopropylmalate dehydrogenase-like domain-containing protein</fullName>
    </recommendedName>
</protein>
<dbReference type="EnsemblMetazoa" id="BGLB004642-RB">
    <property type="protein sequence ID" value="BGLB004642-PB"/>
    <property type="gene ID" value="BGLB004642"/>
</dbReference>
<gene>
    <name evidence="4" type="primary">106059610</name>
</gene>
<evidence type="ECO:0000259" key="3">
    <source>
        <dbReference type="SMART" id="SM01329"/>
    </source>
</evidence>
<dbReference type="GO" id="GO:0000287">
    <property type="term" value="F:magnesium ion binding"/>
    <property type="evidence" value="ECO:0007669"/>
    <property type="project" value="InterPro"/>
</dbReference>
<comment type="similarity">
    <text evidence="1">Belongs to the isocitrate and isopropylmalate dehydrogenases family.</text>
</comment>
<dbReference type="KEGG" id="bgt:106059610"/>
<dbReference type="PROSITE" id="PS00470">
    <property type="entry name" value="IDH_IMDH"/>
    <property type="match status" value="1"/>
</dbReference>
<dbReference type="GO" id="GO:0006102">
    <property type="term" value="P:isocitrate metabolic process"/>
    <property type="evidence" value="ECO:0007669"/>
    <property type="project" value="TreeGrafter"/>
</dbReference>
<dbReference type="VEuPathDB" id="VectorBase:BGLAX_041513"/>
<dbReference type="AlphaFoldDB" id="A0A2C9JM07"/>
<dbReference type="VEuPathDB" id="VectorBase:BGLB004642"/>
<keyword evidence="2" id="KW-0816">Tricarboxylic acid cycle</keyword>
<dbReference type="SUPFAM" id="SSF53659">
    <property type="entry name" value="Isocitrate/Isopropylmalate dehydrogenase-like"/>
    <property type="match status" value="1"/>
</dbReference>
<dbReference type="SMART" id="SM01329">
    <property type="entry name" value="Iso_dh"/>
    <property type="match status" value="1"/>
</dbReference>
<dbReference type="OrthoDB" id="10261637at2759"/>
<evidence type="ECO:0000313" key="4">
    <source>
        <dbReference type="EnsemblMetazoa" id="BGLB004642-PB"/>
    </source>
</evidence>
<dbReference type="GO" id="GO:0006099">
    <property type="term" value="P:tricarboxylic acid cycle"/>
    <property type="evidence" value="ECO:0007669"/>
    <property type="project" value="UniProtKB-KW"/>
</dbReference>
<reference evidence="4" key="1">
    <citation type="submission" date="2020-05" db="UniProtKB">
        <authorList>
            <consortium name="EnsemblMetazoa"/>
        </authorList>
    </citation>
    <scope>IDENTIFICATION</scope>
    <source>
        <strain evidence="4">BB02</strain>
    </source>
</reference>
<evidence type="ECO:0000313" key="5">
    <source>
        <dbReference type="Proteomes" id="UP000076420"/>
    </source>
</evidence>
<name>A0A2C9JM07_BIOGL</name>
<proteinExistence type="inferred from homology"/>
<dbReference type="GO" id="GO:0005739">
    <property type="term" value="C:mitochondrion"/>
    <property type="evidence" value="ECO:0007669"/>
    <property type="project" value="TreeGrafter"/>
</dbReference>
<dbReference type="PANTHER" id="PTHR11835">
    <property type="entry name" value="DECARBOXYLATING DEHYDROGENASES-ISOCITRATE, ISOPROPYLMALATE, TARTRATE"/>
    <property type="match status" value="1"/>
</dbReference>
<dbReference type="InterPro" id="IPR019818">
    <property type="entry name" value="IsoCit/isopropylmalate_DH_CS"/>
</dbReference>
<dbReference type="GO" id="GO:0051287">
    <property type="term" value="F:NAD binding"/>
    <property type="evidence" value="ECO:0007669"/>
    <property type="project" value="InterPro"/>
</dbReference>
<organism evidence="4 5">
    <name type="scientific">Biomphalaria glabrata</name>
    <name type="common">Bloodfluke planorb</name>
    <name type="synonym">Freshwater snail</name>
    <dbReference type="NCBI Taxonomy" id="6526"/>
    <lineage>
        <taxon>Eukaryota</taxon>
        <taxon>Metazoa</taxon>
        <taxon>Spiralia</taxon>
        <taxon>Lophotrochozoa</taxon>
        <taxon>Mollusca</taxon>
        <taxon>Gastropoda</taxon>
        <taxon>Heterobranchia</taxon>
        <taxon>Euthyneura</taxon>
        <taxon>Panpulmonata</taxon>
        <taxon>Hygrophila</taxon>
        <taxon>Lymnaeoidea</taxon>
        <taxon>Planorbidae</taxon>
        <taxon>Biomphalaria</taxon>
    </lineage>
</organism>
<dbReference type="Pfam" id="PF00180">
    <property type="entry name" value="Iso_dh"/>
    <property type="match status" value="1"/>
</dbReference>
<feature type="domain" description="Isopropylmalate dehydrogenase-like" evidence="3">
    <location>
        <begin position="1"/>
        <end position="245"/>
    </location>
</feature>
<dbReference type="PANTHER" id="PTHR11835:SF42">
    <property type="entry name" value="ISOCITRATE DEHYDROGENASE [NAD] SUBUNIT BETA, MITOCHONDRIAL"/>
    <property type="match status" value="1"/>
</dbReference>
<dbReference type="STRING" id="6526.A0A2C9JM07"/>
<dbReference type="Gene3D" id="3.40.718.10">
    <property type="entry name" value="Isopropylmalate Dehydrogenase"/>
    <property type="match status" value="1"/>
</dbReference>